<dbReference type="EMBL" id="FSFA01000003">
    <property type="protein sequence ID" value="SHX43579.1"/>
    <property type="molecule type" value="Genomic_DNA"/>
</dbReference>
<feature type="domain" description="Acb2/Tad1 hairpin" evidence="2">
    <location>
        <begin position="11"/>
        <end position="73"/>
    </location>
</feature>
<dbReference type="Proteomes" id="UP000185183">
    <property type="component" value="Unassembled WGS sequence"/>
</dbReference>
<dbReference type="RefSeq" id="WP_074357600.1">
    <property type="nucleotide sequence ID" value="NZ_CP065265.1"/>
</dbReference>
<evidence type="ECO:0000256" key="1">
    <source>
        <dbReference type="ARBA" id="ARBA00022741"/>
    </source>
</evidence>
<dbReference type="GO" id="GO:0000166">
    <property type="term" value="F:nucleotide binding"/>
    <property type="evidence" value="ECO:0007669"/>
    <property type="project" value="UniProtKB-KW"/>
</dbReference>
<protein>
    <recommendedName>
        <fullName evidence="2">Acb2/Tad1 hairpin domain-containing protein</fullName>
    </recommendedName>
</protein>
<sequence>MTYHDPNSSADIEHRFAFHPATTEEKRAEHGSVRAACKELAHKFDRDLPPGREKSLAVTKLEEAMFWGNAAIARARD</sequence>
<evidence type="ECO:0000259" key="2">
    <source>
        <dbReference type="Pfam" id="PF24729"/>
    </source>
</evidence>
<reference evidence="3 4" key="1">
    <citation type="submission" date="2016-11" db="EMBL/GenBank/DDBJ databases">
        <authorList>
            <consortium name="Pathogen Informatics"/>
        </authorList>
    </citation>
    <scope>NUCLEOTIDE SEQUENCE [LARGE SCALE GENOMIC DNA]</scope>
    <source>
        <strain evidence="3 4">968</strain>
    </source>
</reference>
<dbReference type="InterPro" id="IPR056098">
    <property type="entry name" value="Acb2/Tad1_hairpin"/>
</dbReference>
<organism evidence="3 4">
    <name type="scientific">Mycobacteroides abscessus subsp. bolletii</name>
    <dbReference type="NCBI Taxonomy" id="319705"/>
    <lineage>
        <taxon>Bacteria</taxon>
        <taxon>Bacillati</taxon>
        <taxon>Actinomycetota</taxon>
        <taxon>Actinomycetes</taxon>
        <taxon>Mycobacteriales</taxon>
        <taxon>Mycobacteriaceae</taxon>
        <taxon>Mycobacteroides</taxon>
        <taxon>Mycobacteroides abscessus</taxon>
    </lineage>
</organism>
<proteinExistence type="predicted"/>
<evidence type="ECO:0000313" key="3">
    <source>
        <dbReference type="EMBL" id="SHX43579.1"/>
    </source>
</evidence>
<comment type="caution">
    <text evidence="3">The sequence shown here is derived from an EMBL/GenBank/DDBJ whole genome shotgun (WGS) entry which is preliminary data.</text>
</comment>
<accession>A0A9Q7SE80</accession>
<keyword evidence="1" id="KW-0547">Nucleotide-binding</keyword>
<dbReference type="Pfam" id="PF24729">
    <property type="entry name" value="Acb2_Tad1_hairpin"/>
    <property type="match status" value="1"/>
</dbReference>
<evidence type="ECO:0000313" key="4">
    <source>
        <dbReference type="Proteomes" id="UP000185183"/>
    </source>
</evidence>
<name>A0A9Q7SE80_9MYCO</name>
<gene>
    <name evidence="3" type="ORF">SAMEA2275694_02659</name>
</gene>
<dbReference type="AlphaFoldDB" id="A0A9Q7SE80"/>